<name>A0A6J8D1V3_MYTCO</name>
<gene>
    <name evidence="2" type="ORF">MCOR_36631</name>
</gene>
<accession>A0A6J8D1V3</accession>
<keyword evidence="3" id="KW-1185">Reference proteome</keyword>
<dbReference type="AlphaFoldDB" id="A0A6J8D1V3"/>
<protein>
    <submittedName>
        <fullName evidence="2">Uncharacterized protein</fullName>
    </submittedName>
</protein>
<evidence type="ECO:0000256" key="1">
    <source>
        <dbReference type="SAM" id="MobiDB-lite"/>
    </source>
</evidence>
<feature type="region of interest" description="Disordered" evidence="1">
    <location>
        <begin position="119"/>
        <end position="156"/>
    </location>
</feature>
<sequence length="171" mass="19408">MNITNKQKAQLTNIDNKDDKHMVRNYYDFSEMSNELGIEKLCKAVCRRKADMKQHLKKNHDIQNPVKLETQLTYCKKELLLECLNMSTKPEASQEQQLKWPFFAPAMVVEPNNHSGCKSTITSSEIQTSATEPNNHSGCKSTVTSSEIQTSSTDLPPLVLPLIPETRLEVE</sequence>
<evidence type="ECO:0000313" key="2">
    <source>
        <dbReference type="EMBL" id="CAC5402703.1"/>
    </source>
</evidence>
<evidence type="ECO:0000313" key="3">
    <source>
        <dbReference type="Proteomes" id="UP000507470"/>
    </source>
</evidence>
<reference evidence="2 3" key="1">
    <citation type="submission" date="2020-06" db="EMBL/GenBank/DDBJ databases">
        <authorList>
            <person name="Li R."/>
            <person name="Bekaert M."/>
        </authorList>
    </citation>
    <scope>NUCLEOTIDE SEQUENCE [LARGE SCALE GENOMIC DNA]</scope>
    <source>
        <strain evidence="3">wild</strain>
    </source>
</reference>
<organism evidence="2 3">
    <name type="scientific">Mytilus coruscus</name>
    <name type="common">Sea mussel</name>
    <dbReference type="NCBI Taxonomy" id="42192"/>
    <lineage>
        <taxon>Eukaryota</taxon>
        <taxon>Metazoa</taxon>
        <taxon>Spiralia</taxon>
        <taxon>Lophotrochozoa</taxon>
        <taxon>Mollusca</taxon>
        <taxon>Bivalvia</taxon>
        <taxon>Autobranchia</taxon>
        <taxon>Pteriomorphia</taxon>
        <taxon>Mytilida</taxon>
        <taxon>Mytiloidea</taxon>
        <taxon>Mytilidae</taxon>
        <taxon>Mytilinae</taxon>
        <taxon>Mytilus</taxon>
    </lineage>
</organism>
<proteinExistence type="predicted"/>
<dbReference type="EMBL" id="CACVKT020006599">
    <property type="protein sequence ID" value="CAC5402703.1"/>
    <property type="molecule type" value="Genomic_DNA"/>
</dbReference>
<dbReference type="Proteomes" id="UP000507470">
    <property type="component" value="Unassembled WGS sequence"/>
</dbReference>
<feature type="compositionally biased region" description="Polar residues" evidence="1">
    <location>
        <begin position="119"/>
        <end position="154"/>
    </location>
</feature>